<dbReference type="EMBL" id="PYWC01000286">
    <property type="protein sequence ID" value="PWW71576.1"/>
    <property type="molecule type" value="Genomic_DNA"/>
</dbReference>
<gene>
    <name evidence="1" type="ORF">C7212DRAFT_303387</name>
</gene>
<dbReference type="AlphaFoldDB" id="A0A317SDC6"/>
<protein>
    <recommendedName>
        <fullName evidence="3">Snf7-domain-containing protein</fullName>
    </recommendedName>
</protein>
<dbReference type="Pfam" id="PF03357">
    <property type="entry name" value="Snf7"/>
    <property type="match status" value="1"/>
</dbReference>
<proteinExistence type="predicted"/>
<name>A0A317SDC6_9PEZI</name>
<dbReference type="Proteomes" id="UP000246991">
    <property type="component" value="Unassembled WGS sequence"/>
</dbReference>
<dbReference type="STRING" id="42249.A0A317SDC6"/>
<dbReference type="OrthoDB" id="10266568at2759"/>
<dbReference type="GO" id="GO:0007034">
    <property type="term" value="P:vacuolar transport"/>
    <property type="evidence" value="ECO:0007669"/>
    <property type="project" value="InterPro"/>
</dbReference>
<evidence type="ECO:0000313" key="2">
    <source>
        <dbReference type="Proteomes" id="UP000246991"/>
    </source>
</evidence>
<accession>A0A317SDC6</accession>
<reference evidence="1 2" key="1">
    <citation type="submission" date="2018-03" db="EMBL/GenBank/DDBJ databases">
        <title>Genomes of Pezizomycetes fungi and the evolution of truffles.</title>
        <authorList>
            <person name="Murat C."/>
            <person name="Payen T."/>
            <person name="Noel B."/>
            <person name="Kuo A."/>
            <person name="Martin F.M."/>
        </authorList>
    </citation>
    <scope>NUCLEOTIDE SEQUENCE [LARGE SCALE GENOMIC DNA]</scope>
    <source>
        <strain evidence="1">091103-1</strain>
    </source>
</reference>
<dbReference type="PANTHER" id="PTHR10476">
    <property type="entry name" value="CHARGED MULTIVESICULAR BODY PROTEIN"/>
    <property type="match status" value="1"/>
</dbReference>
<keyword evidence="2" id="KW-1185">Reference proteome</keyword>
<feature type="non-terminal residue" evidence="1">
    <location>
        <position position="131"/>
    </location>
</feature>
<comment type="caution">
    <text evidence="1">The sequence shown here is derived from an EMBL/GenBank/DDBJ whole genome shotgun (WGS) entry which is preliminary data.</text>
</comment>
<dbReference type="InterPro" id="IPR005024">
    <property type="entry name" value="Snf7_fam"/>
</dbReference>
<dbReference type="Gene3D" id="6.10.140.1230">
    <property type="match status" value="1"/>
</dbReference>
<sequence length="131" mass="14636">MSGLEKALFNLKFTAKQLNRQAVKAGKDETSEKAKIKKALSQGNQDIAKVYAQNAIRKQNERLNLLRLASRIDAVASRVQTAVTMRQVTGSMANVVKGMDSAMKTMNLEKVCYHRLALMLLLLCFRSLPRP</sequence>
<evidence type="ECO:0000313" key="1">
    <source>
        <dbReference type="EMBL" id="PWW71576.1"/>
    </source>
</evidence>
<evidence type="ECO:0008006" key="3">
    <source>
        <dbReference type="Google" id="ProtNLM"/>
    </source>
</evidence>
<organism evidence="1 2">
    <name type="scientific">Tuber magnatum</name>
    <name type="common">white Piedmont truffle</name>
    <dbReference type="NCBI Taxonomy" id="42249"/>
    <lineage>
        <taxon>Eukaryota</taxon>
        <taxon>Fungi</taxon>
        <taxon>Dikarya</taxon>
        <taxon>Ascomycota</taxon>
        <taxon>Pezizomycotina</taxon>
        <taxon>Pezizomycetes</taxon>
        <taxon>Pezizales</taxon>
        <taxon>Tuberaceae</taxon>
        <taxon>Tuber</taxon>
    </lineage>
</organism>